<dbReference type="AlphaFoldDB" id="A0A428CIW0"/>
<keyword evidence="1" id="KW-1133">Transmembrane helix</keyword>
<keyword evidence="1" id="KW-0812">Transmembrane</keyword>
<keyword evidence="1" id="KW-0472">Membrane</keyword>
<evidence type="ECO:0000313" key="2">
    <source>
        <dbReference type="EMBL" id="RSI77960.1"/>
    </source>
</evidence>
<evidence type="ECO:0000313" key="3">
    <source>
        <dbReference type="Proteomes" id="UP000272928"/>
    </source>
</evidence>
<comment type="caution">
    <text evidence="2">The sequence shown here is derived from an EMBL/GenBank/DDBJ whole genome shotgun (WGS) entry which is preliminary data.</text>
</comment>
<dbReference type="RefSeq" id="WP_125827877.1">
    <property type="nucleotide sequence ID" value="NZ_RJNQ01000009.1"/>
</dbReference>
<name>A0A428CIW0_STRMT</name>
<accession>A0A428CIW0</accession>
<evidence type="ECO:0000256" key="1">
    <source>
        <dbReference type="SAM" id="Phobius"/>
    </source>
</evidence>
<sequence>MLNSIFDNITINNIIISSLSAICVIVVLPFILFWLKDKYVNRKKISIVAEEVYNVNSFNGVPELVNDSTNQYSNLIYNKVTVKSLNKEVISSIILNKIKKEPNEIADIRYDGGLYVDQQKYLLITYNNGNKAGETGDIKITINAIKDGTREKITLETVTSPSLFIEPGVVTGQYKIDLLDYKDVFETNAEYVFLEIDFENPNNSIPRGGGRYNRDTGRFEVNLGAGPGPSIQEVPFFDLSNSDKKEEKFCSQKIENVSDVYFTVFVDKDCLLSYSVILKSNRNKIKGIMKHSIRIRIPKYKQEKTCKFGCFYLLIRENNPDLLSFKYSLETVKDLNKDLVFDKYETAKKYAKATFAI</sequence>
<dbReference type="EMBL" id="RJNQ01000009">
    <property type="protein sequence ID" value="RSI77960.1"/>
    <property type="molecule type" value="Genomic_DNA"/>
</dbReference>
<dbReference type="Proteomes" id="UP000272928">
    <property type="component" value="Unassembled WGS sequence"/>
</dbReference>
<organism evidence="2 3">
    <name type="scientific">Streptococcus mitis</name>
    <dbReference type="NCBI Taxonomy" id="28037"/>
    <lineage>
        <taxon>Bacteria</taxon>
        <taxon>Bacillati</taxon>
        <taxon>Bacillota</taxon>
        <taxon>Bacilli</taxon>
        <taxon>Lactobacillales</taxon>
        <taxon>Streptococcaceae</taxon>
        <taxon>Streptococcus</taxon>
        <taxon>Streptococcus mitis group</taxon>
    </lineage>
</organism>
<gene>
    <name evidence="2" type="ORF">D8856_05610</name>
</gene>
<proteinExistence type="predicted"/>
<reference evidence="2 3" key="1">
    <citation type="submission" date="2018-11" db="EMBL/GenBank/DDBJ databases">
        <title>Species Designations Belie Phenotypic and Genotypic Heterogeneity in Oral Streptococci.</title>
        <authorList>
            <person name="Velsko I."/>
        </authorList>
    </citation>
    <scope>NUCLEOTIDE SEQUENCE [LARGE SCALE GENOMIC DNA]</scope>
    <source>
        <strain evidence="2 3">BCA16</strain>
    </source>
</reference>
<protein>
    <submittedName>
        <fullName evidence="2">Uncharacterized protein</fullName>
    </submittedName>
</protein>
<feature type="transmembrane region" description="Helical" evidence="1">
    <location>
        <begin position="14"/>
        <end position="35"/>
    </location>
</feature>